<keyword evidence="7" id="KW-0830">Ubiquinone</keyword>
<dbReference type="InterPro" id="IPR044878">
    <property type="entry name" value="UbiA_sf"/>
</dbReference>
<dbReference type="PANTHER" id="PTHR42723">
    <property type="entry name" value="CHLOROPHYLL SYNTHASE"/>
    <property type="match status" value="1"/>
</dbReference>
<protein>
    <submittedName>
        <fullName evidence="7">Ubiquinone biosynthesis protein UbiA</fullName>
    </submittedName>
</protein>
<dbReference type="GO" id="GO:0016765">
    <property type="term" value="F:transferase activity, transferring alkyl or aryl (other than methyl) groups"/>
    <property type="evidence" value="ECO:0007669"/>
    <property type="project" value="InterPro"/>
</dbReference>
<feature type="transmembrane region" description="Helical" evidence="6">
    <location>
        <begin position="55"/>
        <end position="74"/>
    </location>
</feature>
<proteinExistence type="predicted"/>
<dbReference type="Pfam" id="PF01040">
    <property type="entry name" value="UbiA"/>
    <property type="match status" value="1"/>
</dbReference>
<dbReference type="AlphaFoldDB" id="A0A1D8P788"/>
<keyword evidence="4 6" id="KW-1133">Transmembrane helix</keyword>
<keyword evidence="8" id="KW-1185">Reference proteome</keyword>
<feature type="transmembrane region" description="Helical" evidence="6">
    <location>
        <begin position="271"/>
        <end position="293"/>
    </location>
</feature>
<gene>
    <name evidence="7" type="ORF">LPB138_07055</name>
</gene>
<feature type="transmembrane region" description="Helical" evidence="6">
    <location>
        <begin position="221"/>
        <end position="239"/>
    </location>
</feature>
<dbReference type="GO" id="GO:0016020">
    <property type="term" value="C:membrane"/>
    <property type="evidence" value="ECO:0007669"/>
    <property type="project" value="UniProtKB-SubCell"/>
</dbReference>
<dbReference type="Proteomes" id="UP000176050">
    <property type="component" value="Chromosome"/>
</dbReference>
<dbReference type="STRING" id="1850246.LPB138_07055"/>
<reference evidence="7 8" key="1">
    <citation type="submission" date="2016-10" db="EMBL/GenBank/DDBJ databases">
        <title>Lutibacter sp. LPB0138, isolated from marine gastropod.</title>
        <authorList>
            <person name="Kim E."/>
            <person name="Yi H."/>
        </authorList>
    </citation>
    <scope>NUCLEOTIDE SEQUENCE [LARGE SCALE GENOMIC DNA]</scope>
    <source>
        <strain evidence="7 8">LPB0138</strain>
    </source>
</reference>
<dbReference type="InterPro" id="IPR000537">
    <property type="entry name" value="UbiA_prenyltransferase"/>
</dbReference>
<dbReference type="Gene3D" id="1.20.120.1780">
    <property type="entry name" value="UbiA prenyltransferase"/>
    <property type="match status" value="1"/>
</dbReference>
<evidence type="ECO:0000256" key="2">
    <source>
        <dbReference type="ARBA" id="ARBA00022475"/>
    </source>
</evidence>
<evidence type="ECO:0000256" key="4">
    <source>
        <dbReference type="ARBA" id="ARBA00022989"/>
    </source>
</evidence>
<dbReference type="OrthoDB" id="1142538at2"/>
<comment type="subcellular location">
    <subcellularLocation>
        <location evidence="1">Membrane</location>
        <topology evidence="1">Multi-pass membrane protein</topology>
    </subcellularLocation>
</comment>
<accession>A0A1D8P788</accession>
<dbReference type="EMBL" id="CP017478">
    <property type="protein sequence ID" value="AOW20445.1"/>
    <property type="molecule type" value="Genomic_DNA"/>
</dbReference>
<sequence length="303" mass="35832">MHINYSTIKQYILKVFSLFSVVRGYNIITLAIAQYLASIFIFSPQHSLKKVLLDSNLFFIVLASTCVVAGGYIINNFYDEEKDKINRPVKSKIDTYISQNTRLSFYFLLNFIGFLFAFFVSFKAVLFFSIYIFLIWFYSHKLQQYPFVGLISVTILTILPFFAVFVYYKNFSEVIFIHAVFLFVLLMIRELVKNLENMDGDILADYQTIPIRFGENFTKKIITIFSIFILFPIYFLWQYPEIGWMKFYFYFAIIVLVVFLTLLWKSSTRKNYILIHNILKFLIFAGIFSLMLIDKEIIIGRLI</sequence>
<feature type="transmembrane region" description="Helical" evidence="6">
    <location>
        <begin position="24"/>
        <end position="43"/>
    </location>
</feature>
<feature type="transmembrane region" description="Helical" evidence="6">
    <location>
        <begin position="174"/>
        <end position="192"/>
    </location>
</feature>
<dbReference type="KEGG" id="lul:LPB138_07055"/>
<evidence type="ECO:0000256" key="3">
    <source>
        <dbReference type="ARBA" id="ARBA00022692"/>
    </source>
</evidence>
<dbReference type="PANTHER" id="PTHR42723:SF1">
    <property type="entry name" value="CHLOROPHYLL SYNTHASE, CHLOROPLASTIC"/>
    <property type="match status" value="1"/>
</dbReference>
<evidence type="ECO:0000256" key="5">
    <source>
        <dbReference type="ARBA" id="ARBA00023136"/>
    </source>
</evidence>
<keyword evidence="3 6" id="KW-0812">Transmembrane</keyword>
<evidence type="ECO:0000256" key="1">
    <source>
        <dbReference type="ARBA" id="ARBA00004141"/>
    </source>
</evidence>
<keyword evidence="5 6" id="KW-0472">Membrane</keyword>
<evidence type="ECO:0000256" key="6">
    <source>
        <dbReference type="SAM" id="Phobius"/>
    </source>
</evidence>
<dbReference type="RefSeq" id="WP_070236588.1">
    <property type="nucleotide sequence ID" value="NZ_CP017478.1"/>
</dbReference>
<keyword evidence="2" id="KW-1003">Cell membrane</keyword>
<feature type="transmembrane region" description="Helical" evidence="6">
    <location>
        <begin position="145"/>
        <end position="168"/>
    </location>
</feature>
<evidence type="ECO:0000313" key="7">
    <source>
        <dbReference type="EMBL" id="AOW20445.1"/>
    </source>
</evidence>
<feature type="transmembrane region" description="Helical" evidence="6">
    <location>
        <begin position="105"/>
        <end position="138"/>
    </location>
</feature>
<name>A0A1D8P788_9FLAO</name>
<organism evidence="7 8">
    <name type="scientific">Urechidicola croceus</name>
    <dbReference type="NCBI Taxonomy" id="1850246"/>
    <lineage>
        <taxon>Bacteria</taxon>
        <taxon>Pseudomonadati</taxon>
        <taxon>Bacteroidota</taxon>
        <taxon>Flavobacteriia</taxon>
        <taxon>Flavobacteriales</taxon>
        <taxon>Flavobacteriaceae</taxon>
        <taxon>Urechidicola</taxon>
    </lineage>
</organism>
<dbReference type="InterPro" id="IPR050475">
    <property type="entry name" value="Prenyltransferase_related"/>
</dbReference>
<dbReference type="CDD" id="cd13961">
    <property type="entry name" value="PT_UbiA_DGGGPS"/>
    <property type="match status" value="1"/>
</dbReference>
<dbReference type="Gene3D" id="1.10.357.140">
    <property type="entry name" value="UbiA prenyltransferase"/>
    <property type="match status" value="1"/>
</dbReference>
<evidence type="ECO:0000313" key="8">
    <source>
        <dbReference type="Proteomes" id="UP000176050"/>
    </source>
</evidence>
<feature type="transmembrane region" description="Helical" evidence="6">
    <location>
        <begin position="245"/>
        <end position="264"/>
    </location>
</feature>